<evidence type="ECO:0000259" key="1">
    <source>
        <dbReference type="Pfam" id="PF00578"/>
    </source>
</evidence>
<sequence>MVIGITANNQNQIDNFVEENGITYPILFDPGGGGGVQGGETYDLYYLPNDGSPYPRDFIIDESGIIQYANNEIDTEWMLIILNELLGNQEIELTVPYSENWNMIGLPLSVENPDAQFLFPESVENTLFTFTEGGYSQESILNSGIGYWLRFQSDGTSTISGQSLDELSIELTHGWNMISGISQTVNVSSINDPDQLIIDGTVYGFNDGYEPTATVDPGQGYWIRSSGNGTITLISSIH</sequence>
<accession>A0A381YLF3</accession>
<dbReference type="Pfam" id="PF00578">
    <property type="entry name" value="AhpC-TSA"/>
    <property type="match status" value="1"/>
</dbReference>
<dbReference type="GO" id="GO:0016209">
    <property type="term" value="F:antioxidant activity"/>
    <property type="evidence" value="ECO:0007669"/>
    <property type="project" value="InterPro"/>
</dbReference>
<gene>
    <name evidence="2" type="ORF">METZ01_LOCUS130161</name>
</gene>
<protein>
    <recommendedName>
        <fullName evidence="1">Alkyl hydroperoxide reductase subunit C/ Thiol specific antioxidant domain-containing protein</fullName>
    </recommendedName>
</protein>
<name>A0A381YLF3_9ZZZZ</name>
<dbReference type="GO" id="GO:0016491">
    <property type="term" value="F:oxidoreductase activity"/>
    <property type="evidence" value="ECO:0007669"/>
    <property type="project" value="InterPro"/>
</dbReference>
<dbReference type="InterPro" id="IPR036249">
    <property type="entry name" value="Thioredoxin-like_sf"/>
</dbReference>
<evidence type="ECO:0000313" key="2">
    <source>
        <dbReference type="EMBL" id="SVA77307.1"/>
    </source>
</evidence>
<dbReference type="AlphaFoldDB" id="A0A381YLF3"/>
<proteinExistence type="predicted"/>
<dbReference type="SUPFAM" id="SSF52833">
    <property type="entry name" value="Thioredoxin-like"/>
    <property type="match status" value="1"/>
</dbReference>
<reference evidence="2" key="1">
    <citation type="submission" date="2018-05" db="EMBL/GenBank/DDBJ databases">
        <authorList>
            <person name="Lanie J.A."/>
            <person name="Ng W.-L."/>
            <person name="Kazmierczak K.M."/>
            <person name="Andrzejewski T.M."/>
            <person name="Davidsen T.M."/>
            <person name="Wayne K.J."/>
            <person name="Tettelin H."/>
            <person name="Glass J.I."/>
            <person name="Rusch D."/>
            <person name="Podicherti R."/>
            <person name="Tsui H.-C.T."/>
            <person name="Winkler M.E."/>
        </authorList>
    </citation>
    <scope>NUCLEOTIDE SEQUENCE</scope>
</reference>
<organism evidence="2">
    <name type="scientific">marine metagenome</name>
    <dbReference type="NCBI Taxonomy" id="408172"/>
    <lineage>
        <taxon>unclassified sequences</taxon>
        <taxon>metagenomes</taxon>
        <taxon>ecological metagenomes</taxon>
    </lineage>
</organism>
<dbReference type="EMBL" id="UINC01018409">
    <property type="protein sequence ID" value="SVA77307.1"/>
    <property type="molecule type" value="Genomic_DNA"/>
</dbReference>
<dbReference type="Gene3D" id="3.40.30.10">
    <property type="entry name" value="Glutaredoxin"/>
    <property type="match status" value="1"/>
</dbReference>
<dbReference type="InterPro" id="IPR000866">
    <property type="entry name" value="AhpC/TSA"/>
</dbReference>
<feature type="domain" description="Alkyl hydroperoxide reductase subunit C/ Thiol specific antioxidant" evidence="1">
    <location>
        <begin position="2"/>
        <end position="68"/>
    </location>
</feature>